<dbReference type="InParanoid" id="A0A061GS97"/>
<evidence type="ECO:0000256" key="1">
    <source>
        <dbReference type="SAM" id="Phobius"/>
    </source>
</evidence>
<dbReference type="Gramene" id="EOY32391">
    <property type="protein sequence ID" value="EOY32391"/>
    <property type="gene ID" value="TCM_040284"/>
</dbReference>
<sequence length="163" mass="19415">MGVRVSDWMLREIVESIDCRMGNFPMVYFRLSLGRNTNLVQMRRPKVEKVETRLVGWKTKFLSIAKKDTLLRFILASLSIFYMFIFLMLKGVIRELEKIDRRFLRVSSNMQMAVSDGSRIMFWVGRWMDGRVMKEVFPKIYALARNKQRLIEKYGSWAGENWI</sequence>
<feature type="transmembrane region" description="Helical" evidence="1">
    <location>
        <begin position="70"/>
        <end position="93"/>
    </location>
</feature>
<keyword evidence="3" id="KW-1185">Reference proteome</keyword>
<dbReference type="PANTHER" id="PTHR33116:SF75">
    <property type="entry name" value="RIBONUCLEASE H PROTEIN"/>
    <property type="match status" value="1"/>
</dbReference>
<keyword evidence="1" id="KW-0472">Membrane</keyword>
<name>A0A061GS97_THECC</name>
<evidence type="ECO:0000313" key="2">
    <source>
        <dbReference type="EMBL" id="EOY32391.1"/>
    </source>
</evidence>
<dbReference type="EMBL" id="CM001887">
    <property type="protein sequence ID" value="EOY32391.1"/>
    <property type="molecule type" value="Genomic_DNA"/>
</dbReference>
<dbReference type="AlphaFoldDB" id="A0A061GS97"/>
<protein>
    <submittedName>
        <fullName evidence="2">Uncharacterized protein</fullName>
    </submittedName>
</protein>
<organism evidence="2 3">
    <name type="scientific">Theobroma cacao</name>
    <name type="common">Cacao</name>
    <name type="synonym">Cocoa</name>
    <dbReference type="NCBI Taxonomy" id="3641"/>
    <lineage>
        <taxon>Eukaryota</taxon>
        <taxon>Viridiplantae</taxon>
        <taxon>Streptophyta</taxon>
        <taxon>Embryophyta</taxon>
        <taxon>Tracheophyta</taxon>
        <taxon>Spermatophyta</taxon>
        <taxon>Magnoliopsida</taxon>
        <taxon>eudicotyledons</taxon>
        <taxon>Gunneridae</taxon>
        <taxon>Pentapetalae</taxon>
        <taxon>rosids</taxon>
        <taxon>malvids</taxon>
        <taxon>Malvales</taxon>
        <taxon>Malvaceae</taxon>
        <taxon>Byttnerioideae</taxon>
        <taxon>Theobroma</taxon>
    </lineage>
</organism>
<accession>A0A061GS97</accession>
<dbReference type="PANTHER" id="PTHR33116">
    <property type="entry name" value="REVERSE TRANSCRIPTASE ZINC-BINDING DOMAIN-CONTAINING PROTEIN-RELATED-RELATED"/>
    <property type="match status" value="1"/>
</dbReference>
<dbReference type="Proteomes" id="UP000026915">
    <property type="component" value="Chromosome 9"/>
</dbReference>
<reference evidence="2 3" key="1">
    <citation type="journal article" date="2013" name="Genome Biol.">
        <title>The genome sequence of the most widely cultivated cacao type and its use to identify candidate genes regulating pod color.</title>
        <authorList>
            <person name="Motamayor J.C."/>
            <person name="Mockaitis K."/>
            <person name="Schmutz J."/>
            <person name="Haiminen N."/>
            <person name="Iii D.L."/>
            <person name="Cornejo O."/>
            <person name="Findley S.D."/>
            <person name="Zheng P."/>
            <person name="Utro F."/>
            <person name="Royaert S."/>
            <person name="Saski C."/>
            <person name="Jenkins J."/>
            <person name="Podicheti R."/>
            <person name="Zhao M."/>
            <person name="Scheffler B.E."/>
            <person name="Stack J.C."/>
            <person name="Feltus F.A."/>
            <person name="Mustiga G.M."/>
            <person name="Amores F."/>
            <person name="Phillips W."/>
            <person name="Marelli J.P."/>
            <person name="May G.D."/>
            <person name="Shapiro H."/>
            <person name="Ma J."/>
            <person name="Bustamante C.D."/>
            <person name="Schnell R.J."/>
            <person name="Main D."/>
            <person name="Gilbert D."/>
            <person name="Parida L."/>
            <person name="Kuhn D.N."/>
        </authorList>
    </citation>
    <scope>NUCLEOTIDE SEQUENCE [LARGE SCALE GENOMIC DNA]</scope>
    <source>
        <strain evidence="3">cv. Matina 1-6</strain>
    </source>
</reference>
<proteinExistence type="predicted"/>
<gene>
    <name evidence="2" type="ORF">TCM_040284</name>
</gene>
<keyword evidence="1" id="KW-0812">Transmembrane</keyword>
<dbReference type="HOGENOM" id="CLU_1630003_0_0_1"/>
<keyword evidence="1" id="KW-1133">Transmembrane helix</keyword>
<evidence type="ECO:0000313" key="3">
    <source>
        <dbReference type="Proteomes" id="UP000026915"/>
    </source>
</evidence>